<keyword evidence="3" id="KW-1185">Reference proteome</keyword>
<gene>
    <name evidence="2" type="ORF">GGR16_003735</name>
</gene>
<proteinExistence type="predicted"/>
<feature type="region of interest" description="Disordered" evidence="1">
    <location>
        <begin position="159"/>
        <end position="200"/>
    </location>
</feature>
<feature type="region of interest" description="Disordered" evidence="1">
    <location>
        <begin position="91"/>
        <end position="118"/>
    </location>
</feature>
<comment type="caution">
    <text evidence="2">The sequence shown here is derived from an EMBL/GenBank/DDBJ whole genome shotgun (WGS) entry which is preliminary data.</text>
</comment>
<evidence type="ECO:0000313" key="2">
    <source>
        <dbReference type="EMBL" id="MBB4018688.1"/>
    </source>
</evidence>
<evidence type="ECO:0008006" key="4">
    <source>
        <dbReference type="Google" id="ProtNLM"/>
    </source>
</evidence>
<dbReference type="InterPro" id="IPR018648">
    <property type="entry name" value="DUF2076"/>
</dbReference>
<evidence type="ECO:0000313" key="3">
    <source>
        <dbReference type="Proteomes" id="UP000577362"/>
    </source>
</evidence>
<dbReference type="Pfam" id="PF09849">
    <property type="entry name" value="DUF2076"/>
    <property type="match status" value="1"/>
</dbReference>
<accession>A0A840C504</accession>
<dbReference type="AlphaFoldDB" id="A0A840C504"/>
<reference evidence="2 3" key="1">
    <citation type="submission" date="2020-08" db="EMBL/GenBank/DDBJ databases">
        <title>Genomic Encyclopedia of Type Strains, Phase IV (KMG-IV): sequencing the most valuable type-strain genomes for metagenomic binning, comparative biology and taxonomic classification.</title>
        <authorList>
            <person name="Goeker M."/>
        </authorList>
    </citation>
    <scope>NUCLEOTIDE SEQUENCE [LARGE SCALE GENOMIC DNA]</scope>
    <source>
        <strain evidence="2 3">DSM 103737</strain>
    </source>
</reference>
<protein>
    <recommendedName>
        <fullName evidence="4">DUF2076 domain-containing protein</fullName>
    </recommendedName>
</protein>
<name>A0A840C504_9HYPH</name>
<sequence length="200" mass="20267">MDNQDRQAIEGLFARLGEVERQAGPRDQAAEGFIRERMAQQPGAPYFMAQTIVMQDYALQEAQRRIEELERQASRPAGGLLSGLFGGGQTSRAGSVPAMPRSVAGPGSAAPTAVPPAGMQPGRGGGFLAGAAQTAMGVAGGVLLGNAIAGMFGGNEAQASEAQASEGQAAEAAAPEAEPEPAADEGGGFFDGFFGGDDEI</sequence>
<organism evidence="2 3">
    <name type="scientific">Chelatococcus caeni</name>
    <dbReference type="NCBI Taxonomy" id="1348468"/>
    <lineage>
        <taxon>Bacteria</taxon>
        <taxon>Pseudomonadati</taxon>
        <taxon>Pseudomonadota</taxon>
        <taxon>Alphaproteobacteria</taxon>
        <taxon>Hyphomicrobiales</taxon>
        <taxon>Chelatococcaceae</taxon>
        <taxon>Chelatococcus</taxon>
    </lineage>
</organism>
<feature type="compositionally biased region" description="Low complexity" evidence="1">
    <location>
        <begin position="159"/>
        <end position="176"/>
    </location>
</feature>
<dbReference type="Proteomes" id="UP000577362">
    <property type="component" value="Unassembled WGS sequence"/>
</dbReference>
<dbReference type="RefSeq" id="WP_053194113.1">
    <property type="nucleotide sequence ID" value="NZ_JACIEN010000005.1"/>
</dbReference>
<dbReference type="EMBL" id="JACIEN010000005">
    <property type="protein sequence ID" value="MBB4018688.1"/>
    <property type="molecule type" value="Genomic_DNA"/>
</dbReference>
<evidence type="ECO:0000256" key="1">
    <source>
        <dbReference type="SAM" id="MobiDB-lite"/>
    </source>
</evidence>
<feature type="compositionally biased region" description="Gly residues" evidence="1">
    <location>
        <begin position="185"/>
        <end position="200"/>
    </location>
</feature>